<proteinExistence type="inferred from homology"/>
<keyword evidence="5" id="KW-0540">Nuclease</keyword>
<dbReference type="EC" id="3.1.21.-" evidence="5"/>
<keyword evidence="2" id="KW-0680">Restriction system</keyword>
<dbReference type="PANTHER" id="PTHR30408">
    <property type="entry name" value="TYPE-1 RESTRICTION ENZYME ECOKI SPECIFICITY PROTEIN"/>
    <property type="match status" value="1"/>
</dbReference>
<name>A0AAU0P124_9BACT</name>
<keyword evidence="5" id="KW-0255">Endonuclease</keyword>
<dbReference type="InterPro" id="IPR000055">
    <property type="entry name" value="Restrct_endonuc_typeI_TRD"/>
</dbReference>
<organism evidence="5 6">
    <name type="scientific">Arcobacter cryaerophilus gv. pseudocryaerophilus</name>
    <dbReference type="NCBI Taxonomy" id="2933791"/>
    <lineage>
        <taxon>Bacteria</taxon>
        <taxon>Pseudomonadati</taxon>
        <taxon>Campylobacterota</taxon>
        <taxon>Epsilonproteobacteria</taxon>
        <taxon>Campylobacterales</taxon>
        <taxon>Arcobacteraceae</taxon>
        <taxon>Aliarcobacter</taxon>
    </lineage>
</organism>
<keyword evidence="3" id="KW-0238">DNA-binding</keyword>
<dbReference type="InterPro" id="IPR052021">
    <property type="entry name" value="Type-I_RS_S_subunit"/>
</dbReference>
<reference evidence="5 6" key="1">
    <citation type="submission" date="2023-06" db="EMBL/GenBank/DDBJ databases">
        <title>Characterization of Arcobacter Isolates from Retail Chicken Sold in Supermarkets in Tbilisi, Georgia.</title>
        <authorList>
            <person name="Riediger M."/>
            <person name="Zautner A.E."/>
        </authorList>
    </citation>
    <scope>NUCLEOTIDE SEQUENCE [LARGE SCALE GENOMIC DNA]</scope>
    <source>
        <strain evidence="5 6">DSM 115972</strain>
    </source>
</reference>
<evidence type="ECO:0000313" key="6">
    <source>
        <dbReference type="Proteomes" id="UP001301420"/>
    </source>
</evidence>
<dbReference type="GO" id="GO:0009307">
    <property type="term" value="P:DNA restriction-modification system"/>
    <property type="evidence" value="ECO:0007669"/>
    <property type="project" value="UniProtKB-KW"/>
</dbReference>
<protein>
    <submittedName>
        <fullName evidence="5">Restriction endonuclease subunit S</fullName>
        <ecNumber evidence="5">3.1.21.-</ecNumber>
    </submittedName>
</protein>
<dbReference type="Pfam" id="PF01420">
    <property type="entry name" value="Methylase_S"/>
    <property type="match status" value="1"/>
</dbReference>
<comment type="similarity">
    <text evidence="1">Belongs to the type-I restriction system S methylase family.</text>
</comment>
<accession>A0AAU0P124</accession>
<evidence type="ECO:0000313" key="5">
    <source>
        <dbReference type="EMBL" id="WPD02264.1"/>
    </source>
</evidence>
<feature type="domain" description="Type I restriction modification DNA specificity" evidence="4">
    <location>
        <begin position="4"/>
        <end position="186"/>
    </location>
</feature>
<dbReference type="RefSeq" id="WP_390838807.1">
    <property type="nucleotide sequence ID" value="NZ_CP129950.1"/>
</dbReference>
<dbReference type="SUPFAM" id="SSF116734">
    <property type="entry name" value="DNA methylase specificity domain"/>
    <property type="match status" value="2"/>
</dbReference>
<dbReference type="GO" id="GO:0016787">
    <property type="term" value="F:hydrolase activity"/>
    <property type="evidence" value="ECO:0007669"/>
    <property type="project" value="UniProtKB-KW"/>
</dbReference>
<evidence type="ECO:0000256" key="2">
    <source>
        <dbReference type="ARBA" id="ARBA00022747"/>
    </source>
</evidence>
<dbReference type="InterPro" id="IPR044946">
    <property type="entry name" value="Restrct_endonuc_typeI_TRD_sf"/>
</dbReference>
<keyword evidence="6" id="KW-1185">Reference proteome</keyword>
<dbReference type="GO" id="GO:0004519">
    <property type="term" value="F:endonuclease activity"/>
    <property type="evidence" value="ECO:0007669"/>
    <property type="project" value="UniProtKB-KW"/>
</dbReference>
<sequence length="452" mass="51186">MGSKIKKIKLKDILEITSSKRIFMSEYADIGVPFYRSKEIIEKAKGSSISTELFISEDKFNDIEKKFGVPVGGDILLTSVGTIGIPYLVQEDDKFYFKDGNLTWFKNFSNELNNKFMLCWLQSKDAKNQFDMITIGSTQKALTISSLKELEIPLPSLSTQKKIAHILSTLDDKIELNRKMNQTLEEMASAIFKSWFVDFDPVHAKANCTDEADLEIIAKELGISKEILDLFPNEFEESELGMIPKGWEVINLSEHIEVIKGKSYKSDELQDSKTALVTLKSFLRGGGYRTDGLKPYIGSYKKEQVVKPGEMIIAYTDVTQSADVIGKPAIVLDDENIDIFVASLDVGIVRIKTDDINLMFLYQLFRTPSFQGYILGHTSGTTVLHLSKSWLENFVSFVPNNILMRKFQDITQPLFDKFNENIKQSRTLEKTRDTLLPKLLSGEIDVSALEIK</sequence>
<keyword evidence="5" id="KW-0378">Hydrolase</keyword>
<evidence type="ECO:0000256" key="3">
    <source>
        <dbReference type="ARBA" id="ARBA00023125"/>
    </source>
</evidence>
<dbReference type="CDD" id="cd17289">
    <property type="entry name" value="RMtype1_S_BamJRS5ORF1993P-TRD1-CR1_like"/>
    <property type="match status" value="1"/>
</dbReference>
<dbReference type="EMBL" id="CP129950">
    <property type="protein sequence ID" value="WPD02264.1"/>
    <property type="molecule type" value="Genomic_DNA"/>
</dbReference>
<dbReference type="REBASE" id="769689">
    <property type="entry name" value="S.Asp72ORF5800P"/>
</dbReference>
<dbReference type="PANTHER" id="PTHR30408:SF13">
    <property type="entry name" value="TYPE I RESTRICTION ENZYME HINDI SPECIFICITY SUBUNIT"/>
    <property type="match status" value="1"/>
</dbReference>
<evidence type="ECO:0000256" key="1">
    <source>
        <dbReference type="ARBA" id="ARBA00010923"/>
    </source>
</evidence>
<dbReference type="Proteomes" id="UP001301420">
    <property type="component" value="Chromosome"/>
</dbReference>
<gene>
    <name evidence="5" type="ORF">QUR79_05805</name>
</gene>
<dbReference type="GO" id="GO:0003677">
    <property type="term" value="F:DNA binding"/>
    <property type="evidence" value="ECO:0007669"/>
    <property type="project" value="UniProtKB-KW"/>
</dbReference>
<dbReference type="AlphaFoldDB" id="A0AAU0P124"/>
<dbReference type="Gene3D" id="3.90.220.20">
    <property type="entry name" value="DNA methylase specificity domains"/>
    <property type="match status" value="2"/>
</dbReference>
<evidence type="ECO:0000259" key="4">
    <source>
        <dbReference type="Pfam" id="PF01420"/>
    </source>
</evidence>